<dbReference type="Proteomes" id="UP000248790">
    <property type="component" value="Unassembled WGS sequence"/>
</dbReference>
<sequence>MIGHIVKSVSWPKTGSNVTTIYLDTCTLRPWRDGDEFSLSEQANNRKIWDRVRDFFPHPYTVRDASSWIRMNRSYQQPVNLAIDIGGRAVGNVGFTIKEDIYRHNAEIGYWLGEAHWGQGIMSEVLPAMVNYIFSNFQVNRLFGCVLEGNTVSMRVLQQAGFRAEAVLKKAAYKNNQYLDEHIFALLREEFVTRQGQISLAGKQ</sequence>
<dbReference type="EMBL" id="QLMC01000004">
    <property type="protein sequence ID" value="RAJ95911.1"/>
    <property type="molecule type" value="Genomic_DNA"/>
</dbReference>
<dbReference type="InterPro" id="IPR000182">
    <property type="entry name" value="GNAT_dom"/>
</dbReference>
<proteinExistence type="predicted"/>
<dbReference type="Gene3D" id="3.40.630.30">
    <property type="match status" value="1"/>
</dbReference>
<dbReference type="PANTHER" id="PTHR43328">
    <property type="entry name" value="ACETYLTRANSFERASE-RELATED"/>
    <property type="match status" value="1"/>
</dbReference>
<evidence type="ECO:0000259" key="1">
    <source>
        <dbReference type="PROSITE" id="PS51186"/>
    </source>
</evidence>
<comment type="caution">
    <text evidence="2">The sequence shown here is derived from an EMBL/GenBank/DDBJ whole genome shotgun (WGS) entry which is preliminary data.</text>
</comment>
<keyword evidence="3" id="KW-1185">Reference proteome</keyword>
<evidence type="ECO:0000313" key="2">
    <source>
        <dbReference type="EMBL" id="RAJ95911.1"/>
    </source>
</evidence>
<feature type="domain" description="N-acetyltransferase" evidence="1">
    <location>
        <begin position="35"/>
        <end position="180"/>
    </location>
</feature>
<dbReference type="PANTHER" id="PTHR43328:SF1">
    <property type="entry name" value="N-ACETYLTRANSFERASE DOMAIN-CONTAINING PROTEIN"/>
    <property type="match status" value="1"/>
</dbReference>
<evidence type="ECO:0000313" key="3">
    <source>
        <dbReference type="Proteomes" id="UP000248790"/>
    </source>
</evidence>
<organism evidence="2 3">
    <name type="scientific">Larkinella arboricola</name>
    <dbReference type="NCBI Taxonomy" id="643671"/>
    <lineage>
        <taxon>Bacteria</taxon>
        <taxon>Pseudomonadati</taxon>
        <taxon>Bacteroidota</taxon>
        <taxon>Cytophagia</taxon>
        <taxon>Cytophagales</taxon>
        <taxon>Spirosomataceae</taxon>
        <taxon>Larkinella</taxon>
    </lineage>
</organism>
<name>A0A327WVZ7_LARAB</name>
<dbReference type="Pfam" id="PF13302">
    <property type="entry name" value="Acetyltransf_3"/>
    <property type="match status" value="1"/>
</dbReference>
<dbReference type="GO" id="GO:0016747">
    <property type="term" value="F:acyltransferase activity, transferring groups other than amino-acyl groups"/>
    <property type="evidence" value="ECO:0007669"/>
    <property type="project" value="InterPro"/>
</dbReference>
<dbReference type="AlphaFoldDB" id="A0A327WVZ7"/>
<dbReference type="OrthoDB" id="9788916at2"/>
<keyword evidence="2" id="KW-0808">Transferase</keyword>
<dbReference type="PROSITE" id="PS51186">
    <property type="entry name" value="GNAT"/>
    <property type="match status" value="1"/>
</dbReference>
<gene>
    <name evidence="2" type="ORF">LX87_03661</name>
</gene>
<accession>A0A327WVZ7</accession>
<protein>
    <submittedName>
        <fullName evidence="2">RimJ/RimL family protein N-acetyltransferase</fullName>
    </submittedName>
</protein>
<reference evidence="2 3" key="1">
    <citation type="submission" date="2018-06" db="EMBL/GenBank/DDBJ databases">
        <title>Genomic Encyclopedia of Archaeal and Bacterial Type Strains, Phase II (KMG-II): from individual species to whole genera.</title>
        <authorList>
            <person name="Goeker M."/>
        </authorList>
    </citation>
    <scope>NUCLEOTIDE SEQUENCE [LARGE SCALE GENOMIC DNA]</scope>
    <source>
        <strain evidence="2 3">DSM 21851</strain>
    </source>
</reference>
<dbReference type="SUPFAM" id="SSF55729">
    <property type="entry name" value="Acyl-CoA N-acyltransferases (Nat)"/>
    <property type="match status" value="1"/>
</dbReference>
<dbReference type="InterPro" id="IPR016181">
    <property type="entry name" value="Acyl_CoA_acyltransferase"/>
</dbReference>